<dbReference type="AlphaFoldDB" id="A0A915SKU1"/>
<accession>A0A915SKU1</accession>
<gene>
    <name evidence="1" type="ORF">MJ1_0393</name>
</gene>
<dbReference type="RefSeq" id="WP_258392874.1">
    <property type="nucleotide sequence ID" value="NZ_AP019769.1"/>
</dbReference>
<proteinExistence type="predicted"/>
<keyword evidence="2" id="KW-1185">Reference proteome</keyword>
<dbReference type="KEGG" id="naer:MJ1_0393"/>
<dbReference type="Proteomes" id="UP001055553">
    <property type="component" value="Chromosome"/>
</dbReference>
<sequence length="148" mass="17578">MTFIDSKCKGILERKFVDKEYIEYMEKSLEDILNASKSNKDRKIIEGFLKEISSSPNYIKDVYKIICDNYSEFDEENKILLLNIFSKIFRYADDKDYYIKFIKDLVSGENSYTIMCILSYINKNLNKDRLNATINKAYNILSEECQKY</sequence>
<evidence type="ECO:0000313" key="1">
    <source>
        <dbReference type="EMBL" id="BBL45556.1"/>
    </source>
</evidence>
<dbReference type="EMBL" id="AP019769">
    <property type="protein sequence ID" value="BBL45556.1"/>
    <property type="molecule type" value="Genomic_DNA"/>
</dbReference>
<protein>
    <submittedName>
        <fullName evidence="1">Uncharacterized protein</fullName>
    </submittedName>
</protein>
<name>A0A915SKU1_9ARCH</name>
<dbReference type="GeneID" id="74568340"/>
<reference evidence="2" key="1">
    <citation type="journal article" date="2022" name="Int. J. Syst. Evol. Microbiol.">
        <title>Nanobdella aerobiophila gen. nov., sp. nov., a thermoacidophilic, obligate ectosymbiotic archaeon, and proposal of Nanobdellaceae fam. nov., Nanobdellales ord. nov. and Nanobdellia class. nov.</title>
        <authorList>
            <person name="Kato S."/>
            <person name="Ogasawara A."/>
            <person name="Itoh T."/>
            <person name="Sakai H.D."/>
            <person name="Shimizu M."/>
            <person name="Yuki M."/>
            <person name="Kaneko M."/>
            <person name="Takashina T."/>
            <person name="Ohkuma M."/>
        </authorList>
    </citation>
    <scope>NUCLEOTIDE SEQUENCE [LARGE SCALE GENOMIC DNA]</scope>
    <source>
        <strain evidence="2">MJ1</strain>
    </source>
</reference>
<evidence type="ECO:0000313" key="2">
    <source>
        <dbReference type="Proteomes" id="UP001055553"/>
    </source>
</evidence>
<organism evidence="1 2">
    <name type="scientific">Nanobdella aerobiophila</name>
    <dbReference type="NCBI Taxonomy" id="2586965"/>
    <lineage>
        <taxon>Archaea</taxon>
        <taxon>Nanobdellota</taxon>
        <taxon>Nanobdellia</taxon>
        <taxon>Nanobdellales</taxon>
        <taxon>Nanobdellaceae</taxon>
        <taxon>Nanobdella</taxon>
    </lineage>
</organism>